<accession>A0A834JKM6</accession>
<proteinExistence type="predicted"/>
<evidence type="ECO:0000313" key="3">
    <source>
        <dbReference type="Proteomes" id="UP000600918"/>
    </source>
</evidence>
<dbReference type="EMBL" id="JACSDY010000024">
    <property type="protein sequence ID" value="KAF7389770.1"/>
    <property type="molecule type" value="Genomic_DNA"/>
</dbReference>
<organism evidence="2 3">
    <name type="scientific">Vespula pensylvanica</name>
    <name type="common">Western yellow jacket</name>
    <name type="synonym">Wasp</name>
    <dbReference type="NCBI Taxonomy" id="30213"/>
    <lineage>
        <taxon>Eukaryota</taxon>
        <taxon>Metazoa</taxon>
        <taxon>Ecdysozoa</taxon>
        <taxon>Arthropoda</taxon>
        <taxon>Hexapoda</taxon>
        <taxon>Insecta</taxon>
        <taxon>Pterygota</taxon>
        <taxon>Neoptera</taxon>
        <taxon>Endopterygota</taxon>
        <taxon>Hymenoptera</taxon>
        <taxon>Apocrita</taxon>
        <taxon>Aculeata</taxon>
        <taxon>Vespoidea</taxon>
        <taxon>Vespidae</taxon>
        <taxon>Vespinae</taxon>
        <taxon>Vespula</taxon>
    </lineage>
</organism>
<feature type="region of interest" description="Disordered" evidence="1">
    <location>
        <begin position="176"/>
        <end position="253"/>
    </location>
</feature>
<keyword evidence="3" id="KW-1185">Reference proteome</keyword>
<sequence length="253" mass="27959">MGITITLQLKLVRPKAELGIRERSNTGQAAENGCHEGRYPGRSGCASISVTCSDIRARSFLISRMDASQSRGSWRLPGRQIPGDKGKIFRRSNNLSFGSLGGDFLRDSQHGNVGTQPVTGWARLRVTSYLTTLSCVLSPEWSEAQKIGNVALNVEINRPVTTRSEEAPTRAFMNSKSAELLRSSPEKKRTAASVRLPPKTHHETFKRRRGSTKNPGRLLKLGETTKMLPRQAPQMFQKPKLRTDSSGKNTESV</sequence>
<evidence type="ECO:0000313" key="2">
    <source>
        <dbReference type="EMBL" id="KAF7389770.1"/>
    </source>
</evidence>
<reference evidence="2" key="1">
    <citation type="journal article" date="2020" name="G3 (Bethesda)">
        <title>High-Quality Assemblies for Three Invasive Social Wasps from the &lt;i&gt;Vespula&lt;/i&gt; Genus.</title>
        <authorList>
            <person name="Harrop T.W.R."/>
            <person name="Guhlin J."/>
            <person name="McLaughlin G.M."/>
            <person name="Permina E."/>
            <person name="Stockwell P."/>
            <person name="Gilligan J."/>
            <person name="Le Lec M.F."/>
            <person name="Gruber M.A.M."/>
            <person name="Quinn O."/>
            <person name="Lovegrove M."/>
            <person name="Duncan E.J."/>
            <person name="Remnant E.J."/>
            <person name="Van Eeckhoven J."/>
            <person name="Graham B."/>
            <person name="Knapp R.A."/>
            <person name="Langford K.W."/>
            <person name="Kronenberg Z."/>
            <person name="Press M.O."/>
            <person name="Eacker S.M."/>
            <person name="Wilson-Rankin E.E."/>
            <person name="Purcell J."/>
            <person name="Lester P.J."/>
            <person name="Dearden P.K."/>
        </authorList>
    </citation>
    <scope>NUCLEOTIDE SEQUENCE</scope>
    <source>
        <strain evidence="2">Volc-1</strain>
    </source>
</reference>
<name>A0A834JKM6_VESPE</name>
<feature type="compositionally biased region" description="Polar residues" evidence="1">
    <location>
        <begin position="244"/>
        <end position="253"/>
    </location>
</feature>
<comment type="caution">
    <text evidence="2">The sequence shown here is derived from an EMBL/GenBank/DDBJ whole genome shotgun (WGS) entry which is preliminary data.</text>
</comment>
<dbReference type="AlphaFoldDB" id="A0A834JKM6"/>
<dbReference type="Proteomes" id="UP000600918">
    <property type="component" value="Unassembled WGS sequence"/>
</dbReference>
<protein>
    <submittedName>
        <fullName evidence="2">Uncharacterized protein</fullName>
    </submittedName>
</protein>
<evidence type="ECO:0000256" key="1">
    <source>
        <dbReference type="SAM" id="MobiDB-lite"/>
    </source>
</evidence>
<gene>
    <name evidence="2" type="ORF">H0235_018254</name>
</gene>